<dbReference type="Proteomes" id="UP001500782">
    <property type="component" value="Unassembled WGS sequence"/>
</dbReference>
<keyword evidence="1" id="KW-0547">Nucleotide-binding</keyword>
<dbReference type="GO" id="GO:0005524">
    <property type="term" value="F:ATP binding"/>
    <property type="evidence" value="ECO:0007669"/>
    <property type="project" value="UniProtKB-KW"/>
</dbReference>
<protein>
    <submittedName>
        <fullName evidence="1">ATP-binding protein</fullName>
    </submittedName>
</protein>
<keyword evidence="2" id="KW-1185">Reference proteome</keyword>
<dbReference type="InterPro" id="IPR027417">
    <property type="entry name" value="P-loop_NTPase"/>
</dbReference>
<evidence type="ECO:0000313" key="1">
    <source>
        <dbReference type="EMBL" id="GAA0327454.1"/>
    </source>
</evidence>
<accession>A0ABP3FVI0</accession>
<dbReference type="PANTHER" id="PTHR37807:SF3">
    <property type="entry name" value="OS07G0160300 PROTEIN"/>
    <property type="match status" value="1"/>
</dbReference>
<dbReference type="PANTHER" id="PTHR37807">
    <property type="entry name" value="OS07G0160300 PROTEIN"/>
    <property type="match status" value="1"/>
</dbReference>
<reference evidence="2" key="1">
    <citation type="journal article" date="2019" name="Int. J. Syst. Evol. Microbiol.">
        <title>The Global Catalogue of Microorganisms (GCM) 10K type strain sequencing project: providing services to taxonomists for standard genome sequencing and annotation.</title>
        <authorList>
            <consortium name="The Broad Institute Genomics Platform"/>
            <consortium name="The Broad Institute Genome Sequencing Center for Infectious Disease"/>
            <person name="Wu L."/>
            <person name="Ma J."/>
        </authorList>
    </citation>
    <scope>NUCLEOTIDE SEQUENCE [LARGE SCALE GENOMIC DNA]</scope>
    <source>
        <strain evidence="2">JCM 9731</strain>
    </source>
</reference>
<organism evidence="1 2">
    <name type="scientific">Bacillus carboniphilus</name>
    <dbReference type="NCBI Taxonomy" id="86663"/>
    <lineage>
        <taxon>Bacteria</taxon>
        <taxon>Bacillati</taxon>
        <taxon>Bacillota</taxon>
        <taxon>Bacilli</taxon>
        <taxon>Bacillales</taxon>
        <taxon>Bacillaceae</taxon>
        <taxon>Bacillus</taxon>
    </lineage>
</organism>
<dbReference type="RefSeq" id="WP_343798311.1">
    <property type="nucleotide sequence ID" value="NZ_BAAADJ010000018.1"/>
</dbReference>
<proteinExistence type="predicted"/>
<dbReference type="Pfam" id="PF13671">
    <property type="entry name" value="AAA_33"/>
    <property type="match status" value="1"/>
</dbReference>
<name>A0ABP3FVI0_9BACI</name>
<dbReference type="Gene3D" id="3.40.50.300">
    <property type="entry name" value="P-loop containing nucleotide triphosphate hydrolases"/>
    <property type="match status" value="1"/>
</dbReference>
<evidence type="ECO:0000313" key="2">
    <source>
        <dbReference type="Proteomes" id="UP001500782"/>
    </source>
</evidence>
<dbReference type="SUPFAM" id="SSF52540">
    <property type="entry name" value="P-loop containing nucleoside triphosphate hydrolases"/>
    <property type="match status" value="1"/>
</dbReference>
<sequence>MFFLQMSGFPGAGKSTLARLIAENTGAIVIDHDIIKSALLDSLDVSIDPKLAGKMAYQIDWSLIDLHLSQGFSVILDSPCFYKEMIERGMDLATKHYADYKYVECYLNDYQEINHRLKTRKRMKSQIQQVAGSELDFKRFVDSSVKPPGGNFLVVKTDQPIQKYFNKVIQYVHQ</sequence>
<keyword evidence="1" id="KW-0067">ATP-binding</keyword>
<dbReference type="EMBL" id="BAAADJ010000018">
    <property type="protein sequence ID" value="GAA0327454.1"/>
    <property type="molecule type" value="Genomic_DNA"/>
</dbReference>
<comment type="caution">
    <text evidence="1">The sequence shown here is derived from an EMBL/GenBank/DDBJ whole genome shotgun (WGS) entry which is preliminary data.</text>
</comment>
<gene>
    <name evidence="1" type="ORF">GCM10008967_17450</name>
</gene>